<feature type="transmembrane region" description="Helical" evidence="1">
    <location>
        <begin position="96"/>
        <end position="123"/>
    </location>
</feature>
<dbReference type="EMBL" id="MTYJ01000067">
    <property type="protein sequence ID" value="OQV17021.1"/>
    <property type="molecule type" value="Genomic_DNA"/>
</dbReference>
<protein>
    <recommendedName>
        <fullName evidence="4">MARVEL domain-containing protein</fullName>
    </recommendedName>
</protein>
<keyword evidence="1" id="KW-0472">Membrane</keyword>
<keyword evidence="1" id="KW-0812">Transmembrane</keyword>
<name>A0A1W0WP88_HYPEX</name>
<reference evidence="3" key="1">
    <citation type="submission" date="2017-01" db="EMBL/GenBank/DDBJ databases">
        <title>Comparative genomics of anhydrobiosis in the tardigrade Hypsibius dujardini.</title>
        <authorList>
            <person name="Yoshida Y."/>
            <person name="Koutsovoulos G."/>
            <person name="Laetsch D."/>
            <person name="Stevens L."/>
            <person name="Kumar S."/>
            <person name="Horikawa D."/>
            <person name="Ishino K."/>
            <person name="Komine S."/>
            <person name="Tomita M."/>
            <person name="Blaxter M."/>
            <person name="Arakawa K."/>
        </authorList>
    </citation>
    <scope>NUCLEOTIDE SEQUENCE [LARGE SCALE GENOMIC DNA]</scope>
    <source>
        <strain evidence="3">Z151</strain>
    </source>
</reference>
<accession>A0A1W0WP88</accession>
<feature type="transmembrane region" description="Helical" evidence="1">
    <location>
        <begin position="135"/>
        <end position="162"/>
    </location>
</feature>
<comment type="caution">
    <text evidence="2">The sequence shown here is derived from an EMBL/GenBank/DDBJ whole genome shotgun (WGS) entry which is preliminary data.</text>
</comment>
<keyword evidence="3" id="KW-1185">Reference proteome</keyword>
<evidence type="ECO:0000256" key="1">
    <source>
        <dbReference type="SAM" id="Phobius"/>
    </source>
</evidence>
<dbReference type="AlphaFoldDB" id="A0A1W0WP88"/>
<evidence type="ECO:0008006" key="4">
    <source>
        <dbReference type="Google" id="ProtNLM"/>
    </source>
</evidence>
<gene>
    <name evidence="2" type="ORF">BV898_08884</name>
</gene>
<proteinExistence type="predicted"/>
<evidence type="ECO:0000313" key="3">
    <source>
        <dbReference type="Proteomes" id="UP000192578"/>
    </source>
</evidence>
<sequence length="194" mass="21820">MENFCKSSDGKKWTALTQIGLGIILVVLEIVNVTVLNPFFRILYPGLWMGLIFIAAGIACLAFYKLEYLQQQHQCSTTITPTTTERPSSHSRIFRIIFLSLSGLSLVLAFAMFVILAVVIHYLLQELHSPTESKFAMCIVMLVLYILVVFTSVLGVVQLLCWREKRTPQPEKNLTTFEMVNKGGDLETVTDLSV</sequence>
<feature type="transmembrane region" description="Helical" evidence="1">
    <location>
        <begin position="46"/>
        <end position="64"/>
    </location>
</feature>
<dbReference type="Proteomes" id="UP000192578">
    <property type="component" value="Unassembled WGS sequence"/>
</dbReference>
<organism evidence="2 3">
    <name type="scientific">Hypsibius exemplaris</name>
    <name type="common">Freshwater tardigrade</name>
    <dbReference type="NCBI Taxonomy" id="2072580"/>
    <lineage>
        <taxon>Eukaryota</taxon>
        <taxon>Metazoa</taxon>
        <taxon>Ecdysozoa</taxon>
        <taxon>Tardigrada</taxon>
        <taxon>Eutardigrada</taxon>
        <taxon>Parachela</taxon>
        <taxon>Hypsibioidea</taxon>
        <taxon>Hypsibiidae</taxon>
        <taxon>Hypsibius</taxon>
    </lineage>
</organism>
<feature type="transmembrane region" description="Helical" evidence="1">
    <location>
        <begin position="21"/>
        <end position="40"/>
    </location>
</feature>
<evidence type="ECO:0000313" key="2">
    <source>
        <dbReference type="EMBL" id="OQV17021.1"/>
    </source>
</evidence>
<keyword evidence="1" id="KW-1133">Transmembrane helix</keyword>